<proteinExistence type="predicted"/>
<feature type="compositionally biased region" description="Polar residues" evidence="1">
    <location>
        <begin position="141"/>
        <end position="156"/>
    </location>
</feature>
<dbReference type="RefSeq" id="WP_200685696.1">
    <property type="nucleotide sequence ID" value="NZ_JAEPRQ010000002.1"/>
</dbReference>
<evidence type="ECO:0000313" key="3">
    <source>
        <dbReference type="Proteomes" id="UP000640485"/>
    </source>
</evidence>
<keyword evidence="3" id="KW-1185">Reference proteome</keyword>
<sequence length="240" mass="26792">MLKISVRDQDVQKALRHLSERDAKVAITWALNDAAADVLQHVQDRMDEVFDRPTRFTKNAFTIRGARPSKLEAEVMERPTVGKRHYLKTQEFGGPRGQTGLEGLLSARLAYDGHIQAAVPASGAKLDAFGNWSTGERNQALSAVQSQRDKTANTTDTSRKRNRKRAGFFVPRAGSKLSPGIWRRNPDGSIQKVLHFTSVAPVYRERLGFFDGAAEVYADRLPGHLRRTLAKMVERRAAKA</sequence>
<organism evidence="2 3">
    <name type="scientific">Paracoccus caeni</name>
    <dbReference type="NCBI Taxonomy" id="657651"/>
    <lineage>
        <taxon>Bacteria</taxon>
        <taxon>Pseudomonadati</taxon>
        <taxon>Pseudomonadota</taxon>
        <taxon>Alphaproteobacteria</taxon>
        <taxon>Rhodobacterales</taxon>
        <taxon>Paracoccaceae</taxon>
        <taxon>Paracoccus</taxon>
    </lineage>
</organism>
<dbReference type="Proteomes" id="UP000640485">
    <property type="component" value="Unassembled WGS sequence"/>
</dbReference>
<dbReference type="EMBL" id="JAEPRQ010000002">
    <property type="protein sequence ID" value="MBK4216125.1"/>
    <property type="molecule type" value="Genomic_DNA"/>
</dbReference>
<evidence type="ECO:0000313" key="2">
    <source>
        <dbReference type="EMBL" id="MBK4216125.1"/>
    </source>
</evidence>
<name>A0A934SC28_9RHOB</name>
<evidence type="ECO:0000256" key="1">
    <source>
        <dbReference type="SAM" id="MobiDB-lite"/>
    </source>
</evidence>
<reference evidence="2" key="1">
    <citation type="submission" date="2021-01" db="EMBL/GenBank/DDBJ databases">
        <title>Paracoccus amoyensis sp. nov., isolated from the surface seawater along the coast of Xiamen Island, China.</title>
        <authorList>
            <person name="Lyu L."/>
        </authorList>
    </citation>
    <scope>NUCLEOTIDE SEQUENCE</scope>
    <source>
        <strain evidence="2">MJ17</strain>
    </source>
</reference>
<gene>
    <name evidence="2" type="ORF">JJJ17_09325</name>
</gene>
<accession>A0A934SC28</accession>
<comment type="caution">
    <text evidence="2">The sequence shown here is derived from an EMBL/GenBank/DDBJ whole genome shotgun (WGS) entry which is preliminary data.</text>
</comment>
<protein>
    <submittedName>
        <fullName evidence="2">Uncharacterized protein</fullName>
    </submittedName>
</protein>
<dbReference type="AlphaFoldDB" id="A0A934SC28"/>
<feature type="region of interest" description="Disordered" evidence="1">
    <location>
        <begin position="141"/>
        <end position="166"/>
    </location>
</feature>